<dbReference type="PROSITE" id="PS50404">
    <property type="entry name" value="GST_NTER"/>
    <property type="match status" value="1"/>
</dbReference>
<dbReference type="KEGG" id="hazt:108678913"/>
<dbReference type="InterPro" id="IPR010987">
    <property type="entry name" value="Glutathione-S-Trfase_C-like"/>
</dbReference>
<dbReference type="PROSITE" id="PS50405">
    <property type="entry name" value="GST_CTER"/>
    <property type="match status" value="1"/>
</dbReference>
<dbReference type="Pfam" id="PF14497">
    <property type="entry name" value="GST_C_3"/>
    <property type="match status" value="1"/>
</dbReference>
<feature type="domain" description="GST C-terminal" evidence="7">
    <location>
        <begin position="110"/>
        <end position="230"/>
    </location>
</feature>
<accession>A0A8B7PA04</accession>
<dbReference type="SFLD" id="SFLDG00363">
    <property type="entry name" value="AMPS_(cytGST):_Alpha-__Mu-__Pi"/>
    <property type="match status" value="1"/>
</dbReference>
<keyword evidence="4" id="KW-0808">Transferase</keyword>
<dbReference type="SUPFAM" id="SSF47616">
    <property type="entry name" value="GST C-terminal domain-like"/>
    <property type="match status" value="1"/>
</dbReference>
<keyword evidence="8" id="KW-1185">Reference proteome</keyword>
<dbReference type="Gene3D" id="1.20.1050.130">
    <property type="match status" value="1"/>
</dbReference>
<evidence type="ECO:0000313" key="8">
    <source>
        <dbReference type="Proteomes" id="UP000694843"/>
    </source>
</evidence>
<dbReference type="PANTHER" id="PTHR11571:SF222">
    <property type="entry name" value="GLUTATHIONE TRANSFERASE"/>
    <property type="match status" value="1"/>
</dbReference>
<evidence type="ECO:0000256" key="5">
    <source>
        <dbReference type="ARBA" id="ARBA00047960"/>
    </source>
</evidence>
<evidence type="ECO:0000256" key="1">
    <source>
        <dbReference type="ARBA" id="ARBA00003701"/>
    </source>
</evidence>
<comment type="similarity">
    <text evidence="2">Belongs to the GST superfamily. Mu family.</text>
</comment>
<dbReference type="InterPro" id="IPR036282">
    <property type="entry name" value="Glutathione-S-Trfase_C_sf"/>
</dbReference>
<dbReference type="PANTHER" id="PTHR11571">
    <property type="entry name" value="GLUTATHIONE S-TRANSFERASE"/>
    <property type="match status" value="1"/>
</dbReference>
<dbReference type="GeneID" id="108678913"/>
<sequence>MQRLLVCSVPCEVGWFVCSANLQSTLLSIMAPILGYWGIRGLAQNIRYVLLYTGTEYVDKQYTTEWAEDKENLGLEFPNLPYYIDGDLKITESGAILKYLARKNNLVGSTEDERIRLDMAEGILADARRSIVMLCYDPDFETKKGDFIANIDNTLKKLSKLVGSNNYILGDKVMIVDFVLFETLERYVALVPTCLDSYANLQAFHKRIEDIPSIKKYRSSPEFAKIKDKFSGPTAKFGSGV</sequence>
<dbReference type="SFLD" id="SFLDS00019">
    <property type="entry name" value="Glutathione_Transferase_(cytos"/>
    <property type="match status" value="1"/>
</dbReference>
<dbReference type="EC" id="2.5.1.18" evidence="3"/>
<dbReference type="InterPro" id="IPR040079">
    <property type="entry name" value="Glutathione_S-Trfase"/>
</dbReference>
<evidence type="ECO:0000259" key="7">
    <source>
        <dbReference type="PROSITE" id="PS50405"/>
    </source>
</evidence>
<dbReference type="InterPro" id="IPR004046">
    <property type="entry name" value="GST_C"/>
</dbReference>
<dbReference type="OMA" id="NEAMDFR"/>
<comment type="catalytic activity">
    <reaction evidence="5">
        <text>RX + glutathione = an S-substituted glutathione + a halide anion + H(+)</text>
        <dbReference type="Rhea" id="RHEA:16437"/>
        <dbReference type="ChEBI" id="CHEBI:15378"/>
        <dbReference type="ChEBI" id="CHEBI:16042"/>
        <dbReference type="ChEBI" id="CHEBI:17792"/>
        <dbReference type="ChEBI" id="CHEBI:57925"/>
        <dbReference type="ChEBI" id="CHEBI:90779"/>
        <dbReference type="EC" id="2.5.1.18"/>
    </reaction>
</comment>
<evidence type="ECO:0000259" key="6">
    <source>
        <dbReference type="PROSITE" id="PS50404"/>
    </source>
</evidence>
<dbReference type="Proteomes" id="UP000694843">
    <property type="component" value="Unplaced"/>
</dbReference>
<dbReference type="FunFam" id="1.20.1050.10:FF:000003">
    <property type="entry name" value="Glutathione S-transferase 2"/>
    <property type="match status" value="1"/>
</dbReference>
<dbReference type="GO" id="GO:0006749">
    <property type="term" value="P:glutathione metabolic process"/>
    <property type="evidence" value="ECO:0007669"/>
    <property type="project" value="TreeGrafter"/>
</dbReference>
<comment type="function">
    <text evidence="1">Conjugation of reduced glutathione to a wide number of exogenous and endogenous hydrophobic electrophiles.</text>
</comment>
<reference evidence="9" key="1">
    <citation type="submission" date="2025-08" db="UniProtKB">
        <authorList>
            <consortium name="RefSeq"/>
        </authorList>
    </citation>
    <scope>IDENTIFICATION</scope>
    <source>
        <tissue evidence="9">Whole organism</tissue>
    </source>
</reference>
<proteinExistence type="inferred from homology"/>
<protein>
    <recommendedName>
        <fullName evidence="3">glutathione transferase</fullName>
        <ecNumber evidence="3">2.5.1.18</ecNumber>
    </recommendedName>
</protein>
<gene>
    <name evidence="9" type="primary">LOC108678913</name>
</gene>
<evidence type="ECO:0000256" key="4">
    <source>
        <dbReference type="ARBA" id="ARBA00022679"/>
    </source>
</evidence>
<name>A0A8B7PA04_HYAAZ</name>
<dbReference type="SUPFAM" id="SSF52833">
    <property type="entry name" value="Thioredoxin-like"/>
    <property type="match status" value="1"/>
</dbReference>
<feature type="domain" description="GST N-terminal" evidence="6">
    <location>
        <begin position="30"/>
        <end position="108"/>
    </location>
</feature>
<dbReference type="InterPro" id="IPR004045">
    <property type="entry name" value="Glutathione_S-Trfase_N"/>
</dbReference>
<evidence type="ECO:0000256" key="2">
    <source>
        <dbReference type="ARBA" id="ARBA00005861"/>
    </source>
</evidence>
<dbReference type="InterPro" id="IPR036249">
    <property type="entry name" value="Thioredoxin-like_sf"/>
</dbReference>
<dbReference type="SFLD" id="SFLDG01205">
    <property type="entry name" value="AMPS.1"/>
    <property type="match status" value="1"/>
</dbReference>
<dbReference type="AlphaFoldDB" id="A0A8B7PA04"/>
<organism evidence="8 9">
    <name type="scientific">Hyalella azteca</name>
    <name type="common">Amphipod</name>
    <dbReference type="NCBI Taxonomy" id="294128"/>
    <lineage>
        <taxon>Eukaryota</taxon>
        <taxon>Metazoa</taxon>
        <taxon>Ecdysozoa</taxon>
        <taxon>Arthropoda</taxon>
        <taxon>Crustacea</taxon>
        <taxon>Multicrustacea</taxon>
        <taxon>Malacostraca</taxon>
        <taxon>Eumalacostraca</taxon>
        <taxon>Peracarida</taxon>
        <taxon>Amphipoda</taxon>
        <taxon>Senticaudata</taxon>
        <taxon>Talitrida</taxon>
        <taxon>Talitroidea</taxon>
        <taxon>Hyalellidae</taxon>
        <taxon>Hyalella</taxon>
    </lineage>
</organism>
<evidence type="ECO:0000313" key="9">
    <source>
        <dbReference type="RefSeq" id="XP_018022898.2"/>
    </source>
</evidence>
<dbReference type="GO" id="GO:0004364">
    <property type="term" value="F:glutathione transferase activity"/>
    <property type="evidence" value="ECO:0007669"/>
    <property type="project" value="UniProtKB-EC"/>
</dbReference>
<dbReference type="OrthoDB" id="414243at2759"/>
<dbReference type="Pfam" id="PF02798">
    <property type="entry name" value="GST_N"/>
    <property type="match status" value="1"/>
</dbReference>
<dbReference type="RefSeq" id="XP_018022898.2">
    <property type="nucleotide sequence ID" value="XM_018167409.2"/>
</dbReference>
<dbReference type="InterPro" id="IPR050213">
    <property type="entry name" value="GST_superfamily"/>
</dbReference>
<evidence type="ECO:0000256" key="3">
    <source>
        <dbReference type="ARBA" id="ARBA00012452"/>
    </source>
</evidence>